<keyword evidence="2" id="KW-1185">Reference proteome</keyword>
<gene>
    <name evidence="1" type="ORF">ACFVKH_14020</name>
</gene>
<comment type="caution">
    <text evidence="1">The sequence shown here is derived from an EMBL/GenBank/DDBJ whole genome shotgun (WGS) entry which is preliminary data.</text>
</comment>
<reference evidence="1 2" key="1">
    <citation type="submission" date="2024-10" db="EMBL/GenBank/DDBJ databases">
        <authorList>
            <person name="Ratan Roy A."/>
            <person name="Morales Sandoval P.H."/>
            <person name="De Los Santos Villalobos S."/>
            <person name="Chakraborty S."/>
            <person name="Mukherjee J."/>
        </authorList>
    </citation>
    <scope>NUCLEOTIDE SEQUENCE [LARGE SCALE GENOMIC DNA]</scope>
    <source>
        <strain evidence="1 2">S1</strain>
    </source>
</reference>
<proteinExistence type="predicted"/>
<evidence type="ECO:0000313" key="2">
    <source>
        <dbReference type="Proteomes" id="UP001600165"/>
    </source>
</evidence>
<evidence type="ECO:0000313" key="1">
    <source>
        <dbReference type="EMBL" id="MFE4107405.1"/>
    </source>
</evidence>
<protein>
    <recommendedName>
        <fullName evidence="3">YbjN domain-containing protein</fullName>
    </recommendedName>
</protein>
<sequence>MNAAEQATSVEFASKIATAVRIFKTHFPDLRVDLKPWTPDQDTQAWVDPDSIDLGFHFPGVSRAFKCRSLLVQIRFYHDPIEASRRVIGIDIAGFSYRGKQWALSTIERWEFVGTDCPEVTAGQQLKQCCQEVFDLFNQSQTQDVTEN</sequence>
<accession>A0ABW6IGR9</accession>
<organism evidence="1 2">
    <name type="scientific">Almyronema epifaneia S1</name>
    <dbReference type="NCBI Taxonomy" id="2991925"/>
    <lineage>
        <taxon>Bacteria</taxon>
        <taxon>Bacillati</taxon>
        <taxon>Cyanobacteriota</taxon>
        <taxon>Cyanophyceae</taxon>
        <taxon>Nodosilineales</taxon>
        <taxon>Nodosilineaceae</taxon>
        <taxon>Almyronema</taxon>
        <taxon>Almyronema epifaneia</taxon>
    </lineage>
</organism>
<dbReference type="RefSeq" id="WP_377966082.1">
    <property type="nucleotide sequence ID" value="NZ_JBHZOL010000086.1"/>
</dbReference>
<dbReference type="Proteomes" id="UP001600165">
    <property type="component" value="Unassembled WGS sequence"/>
</dbReference>
<name>A0ABW6IGR9_9CYAN</name>
<dbReference type="EMBL" id="JBHZOL010000086">
    <property type="protein sequence ID" value="MFE4107405.1"/>
    <property type="molecule type" value="Genomic_DNA"/>
</dbReference>
<evidence type="ECO:0008006" key="3">
    <source>
        <dbReference type="Google" id="ProtNLM"/>
    </source>
</evidence>